<organism evidence="2 3">
    <name type="scientific">Kordiimonas lipolytica</name>
    <dbReference type="NCBI Taxonomy" id="1662421"/>
    <lineage>
        <taxon>Bacteria</taxon>
        <taxon>Pseudomonadati</taxon>
        <taxon>Pseudomonadota</taxon>
        <taxon>Alphaproteobacteria</taxon>
        <taxon>Kordiimonadales</taxon>
        <taxon>Kordiimonadaceae</taxon>
        <taxon>Kordiimonas</taxon>
    </lineage>
</organism>
<accession>A0ABV8UCS3</accession>
<dbReference type="InterPro" id="IPR018640">
    <property type="entry name" value="DUF2063"/>
</dbReference>
<dbReference type="InterPro" id="IPR044922">
    <property type="entry name" value="DUF2063_N_sf"/>
</dbReference>
<evidence type="ECO:0000313" key="2">
    <source>
        <dbReference type="EMBL" id="MFC4348615.1"/>
    </source>
</evidence>
<comment type="caution">
    <text evidence="2">The sequence shown here is derived from an EMBL/GenBank/DDBJ whole genome shotgun (WGS) entry which is preliminary data.</text>
</comment>
<evidence type="ECO:0000259" key="1">
    <source>
        <dbReference type="Pfam" id="PF09836"/>
    </source>
</evidence>
<protein>
    <submittedName>
        <fullName evidence="2">DNA-binding domain-containing protein</fullName>
    </submittedName>
</protein>
<sequence>MSANTATLPDMQRWMMEALIAPGSVDAPNLDATFKPGAHIDAAACLGIYQRSYILRLRKCLIEQFPATAHALGEDLFCDFADEYLRTCPSDSYTLYELGRRFAAWIDENRPDRDLPVDERERWIDFMIDLASYERALFHLFDAPGHEGRAWPTGDEADDELVLLPSLVLAHSRFPVAWYYHEVRAGKAPGHPPPAQEFLAVARRDFQTSTYPLSPFHYRFLYAVRQHGNIGAALEELAGWSGRPLADVERSWRDDVRQGWIDAGFFVHRDTVG</sequence>
<proteinExistence type="predicted"/>
<name>A0ABV8UCS3_9PROT</name>
<gene>
    <name evidence="2" type="ORF">ACFO5Q_12245</name>
</gene>
<keyword evidence="3" id="KW-1185">Reference proteome</keyword>
<reference evidence="3" key="1">
    <citation type="journal article" date="2019" name="Int. J. Syst. Evol. Microbiol.">
        <title>The Global Catalogue of Microorganisms (GCM) 10K type strain sequencing project: providing services to taxonomists for standard genome sequencing and annotation.</title>
        <authorList>
            <consortium name="The Broad Institute Genomics Platform"/>
            <consortium name="The Broad Institute Genome Sequencing Center for Infectious Disease"/>
            <person name="Wu L."/>
            <person name="Ma J."/>
        </authorList>
    </citation>
    <scope>NUCLEOTIDE SEQUENCE [LARGE SCALE GENOMIC DNA]</scope>
    <source>
        <strain evidence="3">CGMCC 1.15304</strain>
    </source>
</reference>
<dbReference type="RefSeq" id="WP_068149014.1">
    <property type="nucleotide sequence ID" value="NZ_JBHSCR010000013.1"/>
</dbReference>
<dbReference type="Proteomes" id="UP001595776">
    <property type="component" value="Unassembled WGS sequence"/>
</dbReference>
<dbReference type="GO" id="GO:0003677">
    <property type="term" value="F:DNA binding"/>
    <property type="evidence" value="ECO:0007669"/>
    <property type="project" value="UniProtKB-KW"/>
</dbReference>
<dbReference type="Gene3D" id="1.10.150.690">
    <property type="entry name" value="DUF2063"/>
    <property type="match status" value="1"/>
</dbReference>
<dbReference type="EMBL" id="JBHSCR010000013">
    <property type="protein sequence ID" value="MFC4348615.1"/>
    <property type="molecule type" value="Genomic_DNA"/>
</dbReference>
<feature type="domain" description="Putative DNA-binding" evidence="1">
    <location>
        <begin position="11"/>
        <end position="106"/>
    </location>
</feature>
<evidence type="ECO:0000313" key="3">
    <source>
        <dbReference type="Proteomes" id="UP001595776"/>
    </source>
</evidence>
<dbReference type="Pfam" id="PF09836">
    <property type="entry name" value="DUF2063"/>
    <property type="match status" value="1"/>
</dbReference>
<keyword evidence="2" id="KW-0238">DNA-binding</keyword>